<dbReference type="EMBL" id="CAADEX010000254">
    <property type="protein sequence ID" value="VFJ69798.1"/>
    <property type="molecule type" value="Genomic_DNA"/>
</dbReference>
<gene>
    <name evidence="3" type="ORF">BECKDK2373B_GA0170837_12543</name>
    <name evidence="2" type="ORF">BECKDK2373C_GA0170839_106617</name>
</gene>
<protein>
    <recommendedName>
        <fullName evidence="1">Fibronectin type-III domain-containing protein</fullName>
    </recommendedName>
</protein>
<proteinExistence type="predicted"/>
<dbReference type="Gene3D" id="2.60.40.10">
    <property type="entry name" value="Immunoglobulins"/>
    <property type="match status" value="1"/>
</dbReference>
<dbReference type="EMBL" id="CAADEY010000066">
    <property type="protein sequence ID" value="VFJ58592.1"/>
    <property type="molecule type" value="Genomic_DNA"/>
</dbReference>
<reference evidence="3" key="1">
    <citation type="submission" date="2019-02" db="EMBL/GenBank/DDBJ databases">
        <authorList>
            <person name="Gruber-Vodicka R. H."/>
            <person name="Seah K. B. B."/>
        </authorList>
    </citation>
    <scope>NUCLEOTIDE SEQUENCE</scope>
    <source>
        <strain evidence="2">BECK_DK161</strain>
        <strain evidence="3">BECK_DK47</strain>
    </source>
</reference>
<sequence length="204" mass="22271">MAKFPAKENEVIAQGDKVIAGLQDYPDIFPDPTLPLEELIKLRDEYLAARKVEISAQAALEQAVDAKRATLHAYAEGVKTELRFAENAVNFDDAKLKLLGWGGRKSKTPTQAPGQARDLDIIRQGAGTITLRWRAPSDGGAVSAYRVQRLDRFAVDAPWLDAGMSVETEIALTHQERGKEFEFRVLGVNKVGDGVPSNTVAATL</sequence>
<dbReference type="SMART" id="SM00060">
    <property type="entry name" value="FN3"/>
    <property type="match status" value="1"/>
</dbReference>
<organism evidence="3">
    <name type="scientific">Candidatus Kentrum sp. DK</name>
    <dbReference type="NCBI Taxonomy" id="2126562"/>
    <lineage>
        <taxon>Bacteria</taxon>
        <taxon>Pseudomonadati</taxon>
        <taxon>Pseudomonadota</taxon>
        <taxon>Gammaproteobacteria</taxon>
        <taxon>Candidatus Kentrum</taxon>
    </lineage>
</organism>
<evidence type="ECO:0000313" key="3">
    <source>
        <dbReference type="EMBL" id="VFJ69798.1"/>
    </source>
</evidence>
<accession>A0A450TPA9</accession>
<evidence type="ECO:0000259" key="1">
    <source>
        <dbReference type="PROSITE" id="PS50853"/>
    </source>
</evidence>
<dbReference type="InterPro" id="IPR003961">
    <property type="entry name" value="FN3_dom"/>
</dbReference>
<name>A0A450TPA9_9GAMM</name>
<dbReference type="AlphaFoldDB" id="A0A450TPA9"/>
<dbReference type="SUPFAM" id="SSF49265">
    <property type="entry name" value="Fibronectin type III"/>
    <property type="match status" value="1"/>
</dbReference>
<feature type="domain" description="Fibronectin type-III" evidence="1">
    <location>
        <begin position="115"/>
        <end position="204"/>
    </location>
</feature>
<evidence type="ECO:0000313" key="2">
    <source>
        <dbReference type="EMBL" id="VFJ58592.1"/>
    </source>
</evidence>
<dbReference type="InterPro" id="IPR036116">
    <property type="entry name" value="FN3_sf"/>
</dbReference>
<dbReference type="InterPro" id="IPR013783">
    <property type="entry name" value="Ig-like_fold"/>
</dbReference>
<dbReference type="CDD" id="cd00063">
    <property type="entry name" value="FN3"/>
    <property type="match status" value="1"/>
</dbReference>
<dbReference type="PROSITE" id="PS50853">
    <property type="entry name" value="FN3"/>
    <property type="match status" value="1"/>
</dbReference>
<dbReference type="Pfam" id="PF00041">
    <property type="entry name" value="fn3"/>
    <property type="match status" value="1"/>
</dbReference>